<dbReference type="SUPFAM" id="SSF56300">
    <property type="entry name" value="Metallo-dependent phosphatases"/>
    <property type="match status" value="1"/>
</dbReference>
<proteinExistence type="predicted"/>
<dbReference type="EMBL" id="JBBMFS010000005">
    <property type="protein sequence ID" value="MEQ2554815.1"/>
    <property type="molecule type" value="Genomic_DNA"/>
</dbReference>
<dbReference type="InterPro" id="IPR029052">
    <property type="entry name" value="Metallo-depent_PP-like"/>
</dbReference>
<keyword evidence="1" id="KW-0812">Transmembrane</keyword>
<feature type="domain" description="Calcineurin-like phosphoesterase" evidence="2">
    <location>
        <begin position="124"/>
        <end position="363"/>
    </location>
</feature>
<evidence type="ECO:0000256" key="1">
    <source>
        <dbReference type="SAM" id="Phobius"/>
    </source>
</evidence>
<dbReference type="PANTHER" id="PTHR32440">
    <property type="entry name" value="PHOSPHATASE DCR2-RELATED-RELATED"/>
    <property type="match status" value="1"/>
</dbReference>
<evidence type="ECO:0000313" key="4">
    <source>
        <dbReference type="Proteomes" id="UP001546774"/>
    </source>
</evidence>
<keyword evidence="4" id="KW-1185">Reference proteome</keyword>
<dbReference type="Proteomes" id="UP001546774">
    <property type="component" value="Unassembled WGS sequence"/>
</dbReference>
<sequence length="417" mass="46876">MKREQIKKNKKKAGKRHKNLILLSLLALALTAGWYVFTTPSGKLLNTGAWFAAETDKSDTQEKQTLSAVTQKYSDETQYATGDYINVYHFLDTLEKVPNRGLQMKMGKDGCYQMNSNDDSRNFNILQLTDIHITGTEGSYKKDIQAIDTVYTMIQRTTPDFIVLTGDVIFGVDGYDANDGMRALNVVSKLMDTIGIPWTWTFGNHDHTFFDQFSSSTIAAMLAQSSTLCIYPKNETLSGYTNGIFKLCNKKGNLVMGLVMLDSGDRIFDENGGSLGYDYIRDDQVEWYAKQIGLLQGRYGADAKTLMFFHIPLQEYQTAWDTGTPVFGTKREAIDVSQMHSGIFSRALELKSTVAMFCGHDHVNDFGIYYEGIELVYGKSIDYIAYPGIENQKEQRGATLISVDSKSGYNITPLRFE</sequence>
<evidence type="ECO:0000313" key="3">
    <source>
        <dbReference type="EMBL" id="MEQ2554815.1"/>
    </source>
</evidence>
<keyword evidence="1" id="KW-0472">Membrane</keyword>
<organism evidence="3 4">
    <name type="scientific">Lachnospira intestinalis</name>
    <dbReference type="NCBI Taxonomy" id="3133158"/>
    <lineage>
        <taxon>Bacteria</taxon>
        <taxon>Bacillati</taxon>
        <taxon>Bacillota</taxon>
        <taxon>Clostridia</taxon>
        <taxon>Lachnospirales</taxon>
        <taxon>Lachnospiraceae</taxon>
        <taxon>Lachnospira</taxon>
    </lineage>
</organism>
<gene>
    <name evidence="3" type="ORF">WMO37_07240</name>
</gene>
<keyword evidence="1" id="KW-1133">Transmembrane helix</keyword>
<comment type="caution">
    <text evidence="3">The sequence shown here is derived from an EMBL/GenBank/DDBJ whole genome shotgun (WGS) entry which is preliminary data.</text>
</comment>
<evidence type="ECO:0000259" key="2">
    <source>
        <dbReference type="Pfam" id="PF00149"/>
    </source>
</evidence>
<dbReference type="Pfam" id="PF00149">
    <property type="entry name" value="Metallophos"/>
    <property type="match status" value="1"/>
</dbReference>
<feature type="transmembrane region" description="Helical" evidence="1">
    <location>
        <begin position="20"/>
        <end position="37"/>
    </location>
</feature>
<dbReference type="Gene3D" id="3.60.21.10">
    <property type="match status" value="1"/>
</dbReference>
<accession>A0ABV1H5R6</accession>
<reference evidence="3" key="1">
    <citation type="submission" date="2024-03" db="EMBL/GenBank/DDBJ databases">
        <title>Human intestinal bacterial collection.</title>
        <authorList>
            <person name="Pauvert C."/>
            <person name="Hitch T.C.A."/>
            <person name="Clavel T."/>
        </authorList>
    </citation>
    <scope>NUCLEOTIDE SEQUENCE [LARGE SCALE GENOMIC DNA]</scope>
    <source>
        <strain evidence="3">CLA-AA-H89B</strain>
    </source>
</reference>
<name>A0ABV1H5R6_9FIRM</name>
<protein>
    <submittedName>
        <fullName evidence="3">Metallophosphoesterase family protein</fullName>
    </submittedName>
</protein>
<dbReference type="InterPro" id="IPR004843">
    <property type="entry name" value="Calcineurin-like_PHP"/>
</dbReference>
<dbReference type="CDD" id="cd07383">
    <property type="entry name" value="MPP_Dcr2"/>
    <property type="match status" value="1"/>
</dbReference>